<keyword evidence="1" id="KW-0233">DNA recombination</keyword>
<sequence>MWWDRKSIRSMAKALKRSPSSISRELKRNFPSCRNTYTPRVAQERALAKRKCRGRTDRLKNDKIRRYVIFHLKKRWSPEQISGKIEEHIGEKISHEAIYSFIYAPISYGKPRPGFEDLRPYLRRRRKLRQPKGLRSCRRLPKYQGVSIDLRPKIVNTRRRIGDWEGDTVESVNHRPGINTLVERKSGLVFITKLNGKTAVDTTDAIQTRFRNLPDKLKQTLTLDNGPENSAWKTIQETTGIKCFYAHAYHSWERGTNENTNGLIRDYYPKKTNFTKIPEEDIQFIEYELNTRPRKRLGWRTPLEAFSVALGG</sequence>
<dbReference type="PANTHER" id="PTHR10948">
    <property type="entry name" value="TRANSPOSASE"/>
    <property type="match status" value="1"/>
</dbReference>
<dbReference type="InterPro" id="IPR001584">
    <property type="entry name" value="Integrase_cat-core"/>
</dbReference>
<organism evidence="3 4">
    <name type="scientific">Candidatus Yanofskybacteria bacterium RIFCSPHIGHO2_02_FULL_39_10</name>
    <dbReference type="NCBI Taxonomy" id="1802674"/>
    <lineage>
        <taxon>Bacteria</taxon>
        <taxon>Candidatus Yanofskyibacteriota</taxon>
    </lineage>
</organism>
<dbReference type="SUPFAM" id="SSF53098">
    <property type="entry name" value="Ribonuclease H-like"/>
    <property type="match status" value="1"/>
</dbReference>
<dbReference type="GO" id="GO:0006310">
    <property type="term" value="P:DNA recombination"/>
    <property type="evidence" value="ECO:0007669"/>
    <property type="project" value="UniProtKB-KW"/>
</dbReference>
<dbReference type="EMBL" id="MGJO01000018">
    <property type="protein sequence ID" value="OGN09611.1"/>
    <property type="molecule type" value="Genomic_DNA"/>
</dbReference>
<dbReference type="GO" id="GO:0032196">
    <property type="term" value="P:transposition"/>
    <property type="evidence" value="ECO:0007669"/>
    <property type="project" value="TreeGrafter"/>
</dbReference>
<dbReference type="NCBIfam" id="NF033563">
    <property type="entry name" value="transpos_IS30"/>
    <property type="match status" value="1"/>
</dbReference>
<comment type="caution">
    <text evidence="3">The sequence shown here is derived from an EMBL/GenBank/DDBJ whole genome shotgun (WGS) entry which is preliminary data.</text>
</comment>
<dbReference type="InterPro" id="IPR051917">
    <property type="entry name" value="Transposase-Integrase"/>
</dbReference>
<accession>A0A1F8F8U4</accession>
<gene>
    <name evidence="3" type="ORF">A3C61_01690</name>
</gene>
<feature type="domain" description="Integrase catalytic" evidence="2">
    <location>
        <begin position="148"/>
        <end position="310"/>
    </location>
</feature>
<dbReference type="PANTHER" id="PTHR10948:SF23">
    <property type="entry name" value="TRANSPOSASE INSI FOR INSERTION SEQUENCE ELEMENT IS30A-RELATED"/>
    <property type="match status" value="1"/>
</dbReference>
<dbReference type="Pfam" id="PF13936">
    <property type="entry name" value="HTH_38"/>
    <property type="match status" value="1"/>
</dbReference>
<dbReference type="GO" id="GO:0005829">
    <property type="term" value="C:cytosol"/>
    <property type="evidence" value="ECO:0007669"/>
    <property type="project" value="TreeGrafter"/>
</dbReference>
<protein>
    <recommendedName>
        <fullName evidence="2">Integrase catalytic domain-containing protein</fullName>
    </recommendedName>
</protein>
<evidence type="ECO:0000259" key="2">
    <source>
        <dbReference type="PROSITE" id="PS50994"/>
    </source>
</evidence>
<dbReference type="Proteomes" id="UP000178908">
    <property type="component" value="Unassembled WGS sequence"/>
</dbReference>
<dbReference type="GO" id="GO:0004803">
    <property type="term" value="F:transposase activity"/>
    <property type="evidence" value="ECO:0007669"/>
    <property type="project" value="TreeGrafter"/>
</dbReference>
<dbReference type="InterPro" id="IPR012337">
    <property type="entry name" value="RNaseH-like_sf"/>
</dbReference>
<dbReference type="AlphaFoldDB" id="A0A1F8F8U4"/>
<dbReference type="PROSITE" id="PS50994">
    <property type="entry name" value="INTEGRASE"/>
    <property type="match status" value="1"/>
</dbReference>
<evidence type="ECO:0000313" key="4">
    <source>
        <dbReference type="Proteomes" id="UP000178908"/>
    </source>
</evidence>
<dbReference type="InterPro" id="IPR025246">
    <property type="entry name" value="IS30-like_HTH"/>
</dbReference>
<dbReference type="InterPro" id="IPR053392">
    <property type="entry name" value="Transposase_IS30-like"/>
</dbReference>
<dbReference type="Gene3D" id="3.30.420.10">
    <property type="entry name" value="Ribonuclease H-like superfamily/Ribonuclease H"/>
    <property type="match status" value="1"/>
</dbReference>
<proteinExistence type="predicted"/>
<reference evidence="3 4" key="1">
    <citation type="journal article" date="2016" name="Nat. Commun.">
        <title>Thousands of microbial genomes shed light on interconnected biogeochemical processes in an aquifer system.</title>
        <authorList>
            <person name="Anantharaman K."/>
            <person name="Brown C.T."/>
            <person name="Hug L.A."/>
            <person name="Sharon I."/>
            <person name="Castelle C.J."/>
            <person name="Probst A.J."/>
            <person name="Thomas B.C."/>
            <person name="Singh A."/>
            <person name="Wilkins M.J."/>
            <person name="Karaoz U."/>
            <person name="Brodie E.L."/>
            <person name="Williams K.H."/>
            <person name="Hubbard S.S."/>
            <person name="Banfield J.F."/>
        </authorList>
    </citation>
    <scope>NUCLEOTIDE SEQUENCE [LARGE SCALE GENOMIC DNA]</scope>
</reference>
<evidence type="ECO:0000313" key="3">
    <source>
        <dbReference type="EMBL" id="OGN09611.1"/>
    </source>
</evidence>
<evidence type="ECO:0000256" key="1">
    <source>
        <dbReference type="ARBA" id="ARBA00023172"/>
    </source>
</evidence>
<dbReference type="GO" id="GO:0015074">
    <property type="term" value="P:DNA integration"/>
    <property type="evidence" value="ECO:0007669"/>
    <property type="project" value="InterPro"/>
</dbReference>
<dbReference type="InterPro" id="IPR036397">
    <property type="entry name" value="RNaseH_sf"/>
</dbReference>
<dbReference type="GO" id="GO:0003676">
    <property type="term" value="F:nucleic acid binding"/>
    <property type="evidence" value="ECO:0007669"/>
    <property type="project" value="InterPro"/>
</dbReference>
<name>A0A1F8F8U4_9BACT</name>